<reference evidence="1 2" key="1">
    <citation type="journal article" date="2024" name="Plant Biotechnol. J.">
        <title>Genome and CRISPR/Cas9 system of a widespread forest tree (Populus alba) in the world.</title>
        <authorList>
            <person name="Liu Y.J."/>
            <person name="Jiang P.F."/>
            <person name="Han X.M."/>
            <person name="Li X.Y."/>
            <person name="Wang H.M."/>
            <person name="Wang Y.J."/>
            <person name="Wang X.X."/>
            <person name="Zeng Q.Y."/>
        </authorList>
    </citation>
    <scope>NUCLEOTIDE SEQUENCE [LARGE SCALE GENOMIC DNA]</scope>
    <source>
        <strain evidence="2">cv. PAL-ZL1</strain>
    </source>
</reference>
<comment type="caution">
    <text evidence="1">The sequence shown here is derived from an EMBL/GenBank/DDBJ whole genome shotgun (WGS) entry which is preliminary data.</text>
</comment>
<gene>
    <name evidence="1" type="ORF">D5086_030775</name>
</gene>
<dbReference type="EMBL" id="RCHU02000017">
    <property type="protein sequence ID" value="KAL3568124.1"/>
    <property type="molecule type" value="Genomic_DNA"/>
</dbReference>
<accession>A0ACC4APF1</accession>
<evidence type="ECO:0000313" key="1">
    <source>
        <dbReference type="EMBL" id="KAL3568124.1"/>
    </source>
</evidence>
<organism evidence="1 2">
    <name type="scientific">Populus alba</name>
    <name type="common">White poplar</name>
    <dbReference type="NCBI Taxonomy" id="43335"/>
    <lineage>
        <taxon>Eukaryota</taxon>
        <taxon>Viridiplantae</taxon>
        <taxon>Streptophyta</taxon>
        <taxon>Embryophyta</taxon>
        <taxon>Tracheophyta</taxon>
        <taxon>Spermatophyta</taxon>
        <taxon>Magnoliopsida</taxon>
        <taxon>eudicotyledons</taxon>
        <taxon>Gunneridae</taxon>
        <taxon>Pentapetalae</taxon>
        <taxon>rosids</taxon>
        <taxon>fabids</taxon>
        <taxon>Malpighiales</taxon>
        <taxon>Salicaceae</taxon>
        <taxon>Saliceae</taxon>
        <taxon>Populus</taxon>
    </lineage>
</organism>
<proteinExistence type="predicted"/>
<evidence type="ECO:0000313" key="2">
    <source>
        <dbReference type="Proteomes" id="UP000309997"/>
    </source>
</evidence>
<name>A0ACC4APF1_POPAL</name>
<dbReference type="Proteomes" id="UP000309997">
    <property type="component" value="Unassembled WGS sequence"/>
</dbReference>
<protein>
    <submittedName>
        <fullName evidence="1">Uncharacterized protein</fullName>
    </submittedName>
</protein>
<sequence>MGRWMKPEVYPLLAAMTCVTSLCIFQLTRNVFMNPDVRVNKANRGMGVLENKEEGENSLHDERFMESTLMRCSCTPFRFPGNMGFSQNLFLIITALVVLADVATVCSNGQCRILDGCSSNQDCEAGLYCSSCLVGFSGSRCVRSTITNQFKLLEMYGYVIHLNGNVIIIPHLSIPMKELSCENNSGNLINMLHTCDGAAATRLINFVVVDYYNLQRSERGGSFQAMDLLNGKLSCGLDRLQEPALPGSIDNPID</sequence>
<keyword evidence="2" id="KW-1185">Reference proteome</keyword>